<gene>
    <name evidence="1" type="ORF">SaccyDRAFT_1075</name>
</gene>
<dbReference type="Proteomes" id="UP000002791">
    <property type="component" value="Chromosome"/>
</dbReference>
<dbReference type="EMBL" id="CM001440">
    <property type="protein sequence ID" value="EHR59986.1"/>
    <property type="molecule type" value="Genomic_DNA"/>
</dbReference>
<accession>H5XNF8</accession>
<evidence type="ECO:0000313" key="1">
    <source>
        <dbReference type="EMBL" id="EHR59986.1"/>
    </source>
</evidence>
<sequence>MPNDAVHVASARFTARLVATVVAPLDSASADAPQVLHRPGSRLLTQRGDTELVVRDLDGEGRDVCFPAPWPRGYGSVTVSPAGDVAVFAGVHALRAVEPTGSVRWEIRHGCWSAAVCTEAHLSFSEYVDDYSHGHADSGSAAFSSNGELLWAHVRTIAGEQTEEEWLVVDPVDGTVLARTGTMTVGSGSLHFSSPDPAYMGLTVLAGEENSPVLWGCWDGEKLTVRRLDEEVLLDVSPSGEYFVTTDPGQWSLYLHRAEDGTELRRLDAEDAEDAVPRSAGDVGDRVCWDYEAAFPYDDTAVVGTEYSAEDPRHWLVDTRTMAVRGRIGYPFPVSGSPRPAGAGAWYTLSEDRTAIHLWNLPAKERGALHANTRRGSADTRTQAADTVLAAVRPGTGSSGASGRRAWWR</sequence>
<evidence type="ECO:0000313" key="2">
    <source>
        <dbReference type="Proteomes" id="UP000002791"/>
    </source>
</evidence>
<keyword evidence="2" id="KW-1185">Reference proteome</keyword>
<dbReference type="HOGENOM" id="CLU_769228_0_0_11"/>
<dbReference type="eggNOG" id="ENOG5033TB7">
    <property type="taxonomic scope" value="Bacteria"/>
</dbReference>
<proteinExistence type="predicted"/>
<name>H5XNF8_9PSEU</name>
<protein>
    <submittedName>
        <fullName evidence="1">Uncharacterized protein</fullName>
    </submittedName>
</protein>
<reference evidence="1 2" key="1">
    <citation type="submission" date="2011-11" db="EMBL/GenBank/DDBJ databases">
        <title>The Noncontiguous Finished sequence of Saccharomonospora cyanea NA-134.</title>
        <authorList>
            <consortium name="US DOE Joint Genome Institute"/>
            <person name="Lucas S."/>
            <person name="Han J."/>
            <person name="Lapidus A."/>
            <person name="Cheng J.-F."/>
            <person name="Goodwin L."/>
            <person name="Pitluck S."/>
            <person name="Peters L."/>
            <person name="Ovchinnikova G."/>
            <person name="Lu M."/>
            <person name="Detter J.C."/>
            <person name="Han C."/>
            <person name="Tapia R."/>
            <person name="Land M."/>
            <person name="Hauser L."/>
            <person name="Kyrpides N."/>
            <person name="Ivanova N."/>
            <person name="Pagani I."/>
            <person name="Brambilla E.-M."/>
            <person name="Klenk H.-P."/>
            <person name="Woyke T."/>
        </authorList>
    </citation>
    <scope>NUCLEOTIDE SEQUENCE [LARGE SCALE GENOMIC DNA]</scope>
    <source>
        <strain evidence="1 2">NA-134</strain>
    </source>
</reference>
<dbReference type="AlphaFoldDB" id="H5XNF8"/>
<organism evidence="1 2">
    <name type="scientific">Saccharomonospora cyanea NA-134</name>
    <dbReference type="NCBI Taxonomy" id="882082"/>
    <lineage>
        <taxon>Bacteria</taxon>
        <taxon>Bacillati</taxon>
        <taxon>Actinomycetota</taxon>
        <taxon>Actinomycetes</taxon>
        <taxon>Pseudonocardiales</taxon>
        <taxon>Pseudonocardiaceae</taxon>
        <taxon>Saccharomonospora</taxon>
    </lineage>
</organism>
<dbReference type="SUPFAM" id="SSF69322">
    <property type="entry name" value="Tricorn protease domain 2"/>
    <property type="match status" value="1"/>
</dbReference>
<dbReference type="RefSeq" id="WP_005454284.1">
    <property type="nucleotide sequence ID" value="NZ_CM001440.1"/>
</dbReference>